<feature type="non-terminal residue" evidence="1">
    <location>
        <position position="1"/>
    </location>
</feature>
<dbReference type="EMBL" id="CAJOAZ010029864">
    <property type="protein sequence ID" value="CAF4428763.1"/>
    <property type="molecule type" value="Genomic_DNA"/>
</dbReference>
<accession>A0A820QZG4</accession>
<dbReference type="AlphaFoldDB" id="A0A820QZG4"/>
<dbReference type="Proteomes" id="UP000663844">
    <property type="component" value="Unassembled WGS sequence"/>
</dbReference>
<gene>
    <name evidence="1" type="ORF">OXD698_LOCUS53098</name>
</gene>
<feature type="non-terminal residue" evidence="1">
    <location>
        <position position="80"/>
    </location>
</feature>
<dbReference type="SUPFAM" id="SSF50494">
    <property type="entry name" value="Trypsin-like serine proteases"/>
    <property type="match status" value="1"/>
</dbReference>
<name>A0A820QZG4_9BILA</name>
<dbReference type="InterPro" id="IPR043504">
    <property type="entry name" value="Peptidase_S1_PA_chymotrypsin"/>
</dbReference>
<dbReference type="InterPro" id="IPR009003">
    <property type="entry name" value="Peptidase_S1_PA"/>
</dbReference>
<reference evidence="1" key="1">
    <citation type="submission" date="2021-02" db="EMBL/GenBank/DDBJ databases">
        <authorList>
            <person name="Nowell W R."/>
        </authorList>
    </citation>
    <scope>NUCLEOTIDE SEQUENCE</scope>
</reference>
<organism evidence="1 2">
    <name type="scientific">Adineta steineri</name>
    <dbReference type="NCBI Taxonomy" id="433720"/>
    <lineage>
        <taxon>Eukaryota</taxon>
        <taxon>Metazoa</taxon>
        <taxon>Spiralia</taxon>
        <taxon>Gnathifera</taxon>
        <taxon>Rotifera</taxon>
        <taxon>Eurotatoria</taxon>
        <taxon>Bdelloidea</taxon>
        <taxon>Adinetida</taxon>
        <taxon>Adinetidae</taxon>
        <taxon>Adineta</taxon>
    </lineage>
</organism>
<comment type="caution">
    <text evidence="1">The sequence shown here is derived from an EMBL/GenBank/DDBJ whole genome shotgun (WGS) entry which is preliminary data.</text>
</comment>
<dbReference type="Gene3D" id="2.40.10.10">
    <property type="entry name" value="Trypsin-like serine proteases"/>
    <property type="match status" value="1"/>
</dbReference>
<protein>
    <submittedName>
        <fullName evidence="1">Uncharacterized protein</fullName>
    </submittedName>
</protein>
<sequence>YILNITLCIAIRYDCDNRNRSCGCGFKNVEINEENNNPEEAIPYSWSMIVSIRYDCKQNGDPSTHCCSGTILNNRYVLTA</sequence>
<evidence type="ECO:0000313" key="1">
    <source>
        <dbReference type="EMBL" id="CAF4428763.1"/>
    </source>
</evidence>
<evidence type="ECO:0000313" key="2">
    <source>
        <dbReference type="Proteomes" id="UP000663844"/>
    </source>
</evidence>
<proteinExistence type="predicted"/>